<dbReference type="PANTHER" id="PTHR10061">
    <property type="entry name" value="S-FORMYLGLUTATHIONE HYDROLASE"/>
    <property type="match status" value="1"/>
</dbReference>
<dbReference type="eggNOG" id="COG0627">
    <property type="taxonomic scope" value="Bacteria"/>
</dbReference>
<dbReference type="InterPro" id="IPR000801">
    <property type="entry name" value="Esterase-like"/>
</dbReference>
<keyword evidence="3 8" id="KW-0719">Serine esterase</keyword>
<keyword evidence="10" id="KW-1185">Reference proteome</keyword>
<accession>Q2SM17</accession>
<dbReference type="AlphaFoldDB" id="Q2SM17"/>
<dbReference type="Pfam" id="PF00756">
    <property type="entry name" value="Esterase"/>
    <property type="match status" value="1"/>
</dbReference>
<dbReference type="GO" id="GO:0046294">
    <property type="term" value="P:formaldehyde catabolic process"/>
    <property type="evidence" value="ECO:0007669"/>
    <property type="project" value="InterPro"/>
</dbReference>
<sequence length="281" mass="31327">MHLIQENKCHGGYWRRYQHDSETCGCLMTFSVFVPAAAEEGKCATLFWLSGLTCTDQNFVQKADVESAAAEYGFIVVAPDTSPRNVGLDGEDLSYDFGSGAGFYVDATEAPWRSNYRMYSYVTEELYSLVADNLPMDPERTGVFGHSMGGHGALTIALKQPEKFRSVSAFAPICAPMSCPWGKKALAGYLGTDQENWKAYDSVALIESGAKVKTILVDQGDKDEFLAEQLNPELLKAACAEKDIPLTLNYRSGYDHSYFFIKTFIRDHVQHHHKMLNDVNR</sequence>
<dbReference type="NCBIfam" id="TIGR02821">
    <property type="entry name" value="fghA_ester_D"/>
    <property type="match status" value="1"/>
</dbReference>
<comment type="function">
    <text evidence="8">Serine hydrolase involved in the detoxification of formaldehyde.</text>
</comment>
<gene>
    <name evidence="9" type="ordered locus">HCH_01447</name>
</gene>
<dbReference type="GO" id="GO:0005829">
    <property type="term" value="C:cytosol"/>
    <property type="evidence" value="ECO:0007669"/>
    <property type="project" value="TreeGrafter"/>
</dbReference>
<dbReference type="InterPro" id="IPR029058">
    <property type="entry name" value="AB_hydrolase_fold"/>
</dbReference>
<dbReference type="HOGENOM" id="CLU_056472_0_0_6"/>
<feature type="active site" description="Charge relay system" evidence="7">
    <location>
        <position position="223"/>
    </location>
</feature>
<evidence type="ECO:0000256" key="3">
    <source>
        <dbReference type="ARBA" id="ARBA00022487"/>
    </source>
</evidence>
<evidence type="ECO:0000313" key="9">
    <source>
        <dbReference type="EMBL" id="ABC28307.1"/>
    </source>
</evidence>
<dbReference type="PANTHER" id="PTHR10061:SF0">
    <property type="entry name" value="S-FORMYLGLUTATHIONE HYDROLASE"/>
    <property type="match status" value="1"/>
</dbReference>
<dbReference type="EMBL" id="CP000155">
    <property type="protein sequence ID" value="ABC28307.1"/>
    <property type="molecule type" value="Genomic_DNA"/>
</dbReference>
<dbReference type="OrthoDB" id="9782200at2"/>
<organism evidence="9 10">
    <name type="scientific">Hahella chejuensis (strain KCTC 2396)</name>
    <dbReference type="NCBI Taxonomy" id="349521"/>
    <lineage>
        <taxon>Bacteria</taxon>
        <taxon>Pseudomonadati</taxon>
        <taxon>Pseudomonadota</taxon>
        <taxon>Gammaproteobacteria</taxon>
        <taxon>Oceanospirillales</taxon>
        <taxon>Hahellaceae</taxon>
        <taxon>Hahella</taxon>
    </lineage>
</organism>
<dbReference type="Gene3D" id="3.40.50.1820">
    <property type="entry name" value="alpha/beta hydrolase"/>
    <property type="match status" value="1"/>
</dbReference>
<dbReference type="KEGG" id="hch:HCH_01447"/>
<dbReference type="Proteomes" id="UP000000238">
    <property type="component" value="Chromosome"/>
</dbReference>
<evidence type="ECO:0000256" key="6">
    <source>
        <dbReference type="NCBIfam" id="TIGR02821"/>
    </source>
</evidence>
<evidence type="ECO:0000256" key="4">
    <source>
        <dbReference type="ARBA" id="ARBA00022801"/>
    </source>
</evidence>
<evidence type="ECO:0000256" key="1">
    <source>
        <dbReference type="ARBA" id="ARBA00005622"/>
    </source>
</evidence>
<dbReference type="InterPro" id="IPR014186">
    <property type="entry name" value="S-formylglutathione_hydrol"/>
</dbReference>
<evidence type="ECO:0000313" key="10">
    <source>
        <dbReference type="Proteomes" id="UP000000238"/>
    </source>
</evidence>
<dbReference type="SUPFAM" id="SSF53474">
    <property type="entry name" value="alpha/beta-Hydrolases"/>
    <property type="match status" value="1"/>
</dbReference>
<comment type="catalytic activity">
    <reaction evidence="5 8">
        <text>S-formylglutathione + H2O = formate + glutathione + H(+)</text>
        <dbReference type="Rhea" id="RHEA:14961"/>
        <dbReference type="ChEBI" id="CHEBI:15377"/>
        <dbReference type="ChEBI" id="CHEBI:15378"/>
        <dbReference type="ChEBI" id="CHEBI:15740"/>
        <dbReference type="ChEBI" id="CHEBI:57688"/>
        <dbReference type="ChEBI" id="CHEBI:57925"/>
        <dbReference type="EC" id="3.1.2.12"/>
    </reaction>
</comment>
<proteinExistence type="inferred from homology"/>
<reference evidence="9 10" key="1">
    <citation type="journal article" date="2005" name="Nucleic Acids Res.">
        <title>Genomic blueprint of Hahella chejuensis, a marine microbe producing an algicidal agent.</title>
        <authorList>
            <person name="Jeong H."/>
            <person name="Yim J.H."/>
            <person name="Lee C."/>
            <person name="Choi S.-H."/>
            <person name="Park Y.K."/>
            <person name="Yoon S.H."/>
            <person name="Hur C.-G."/>
            <person name="Kang H.-Y."/>
            <person name="Kim D."/>
            <person name="Lee H.H."/>
            <person name="Park K.H."/>
            <person name="Park S.-H."/>
            <person name="Park H.-S."/>
            <person name="Lee H.K."/>
            <person name="Oh T.K."/>
            <person name="Kim J.F."/>
        </authorList>
    </citation>
    <scope>NUCLEOTIDE SEQUENCE [LARGE SCALE GENOMIC DNA]</scope>
    <source>
        <strain evidence="9 10">KCTC 2396</strain>
    </source>
</reference>
<dbReference type="STRING" id="349521.HCH_01447"/>
<protein>
    <recommendedName>
        <fullName evidence="2 6">S-formylglutathione hydrolase</fullName>
        <ecNumber evidence="2 6">3.1.2.12</ecNumber>
    </recommendedName>
</protein>
<dbReference type="FunFam" id="3.40.50.1820:FF:000002">
    <property type="entry name" value="S-formylglutathione hydrolase"/>
    <property type="match status" value="1"/>
</dbReference>
<feature type="active site" description="Charge relay system" evidence="7">
    <location>
        <position position="147"/>
    </location>
</feature>
<name>Q2SM17_HAHCH</name>
<comment type="similarity">
    <text evidence="1 8">Belongs to the esterase D family.</text>
</comment>
<dbReference type="GO" id="GO:0018738">
    <property type="term" value="F:S-formylglutathione hydrolase activity"/>
    <property type="evidence" value="ECO:0007669"/>
    <property type="project" value="UniProtKB-UniRule"/>
</dbReference>
<evidence type="ECO:0000256" key="2">
    <source>
        <dbReference type="ARBA" id="ARBA00012479"/>
    </source>
</evidence>
<dbReference type="RefSeq" id="WP_011395380.1">
    <property type="nucleotide sequence ID" value="NC_007645.1"/>
</dbReference>
<evidence type="ECO:0000256" key="8">
    <source>
        <dbReference type="RuleBase" id="RU363068"/>
    </source>
</evidence>
<feature type="active site" description="Charge relay system" evidence="7">
    <location>
        <position position="256"/>
    </location>
</feature>
<evidence type="ECO:0000256" key="5">
    <source>
        <dbReference type="ARBA" id="ARBA00047590"/>
    </source>
</evidence>
<dbReference type="EC" id="3.1.2.12" evidence="2 6"/>
<dbReference type="ESTHER" id="hahch-q2sm17">
    <property type="family name" value="A85-EsteraseD-FGH"/>
</dbReference>
<evidence type="ECO:0000256" key="7">
    <source>
        <dbReference type="PIRSR" id="PIRSR614186-1"/>
    </source>
</evidence>
<dbReference type="GO" id="GO:0052689">
    <property type="term" value="F:carboxylic ester hydrolase activity"/>
    <property type="evidence" value="ECO:0007669"/>
    <property type="project" value="UniProtKB-KW"/>
</dbReference>
<keyword evidence="4 8" id="KW-0378">Hydrolase</keyword>